<feature type="transmembrane region" description="Helical" evidence="8">
    <location>
        <begin position="20"/>
        <end position="38"/>
    </location>
</feature>
<reference evidence="10 11" key="1">
    <citation type="journal article" date="2019" name="G3 (Bethesda)">
        <title>Sequencing of a Wild Apple (Malus baccata) Genome Unravels the Differences Between Cultivated and Wild Apple Species Regarding Disease Resistance and Cold Tolerance.</title>
        <authorList>
            <person name="Chen X."/>
        </authorList>
    </citation>
    <scope>NUCLEOTIDE SEQUENCE [LARGE SCALE GENOMIC DNA]</scope>
    <source>
        <strain evidence="11">cv. Shandingzi</strain>
        <tissue evidence="10">Leaves</tissue>
    </source>
</reference>
<keyword evidence="4 8" id="KW-0812">Transmembrane</keyword>
<keyword evidence="6 8" id="KW-0472">Membrane</keyword>
<dbReference type="STRING" id="106549.A0A540L2L2"/>
<dbReference type="InterPro" id="IPR009457">
    <property type="entry name" value="THH1/TOM1/TOM3_dom"/>
</dbReference>
<feature type="transmembrane region" description="Helical" evidence="8">
    <location>
        <begin position="58"/>
        <end position="81"/>
    </location>
</feature>
<evidence type="ECO:0000313" key="11">
    <source>
        <dbReference type="Proteomes" id="UP000315295"/>
    </source>
</evidence>
<gene>
    <name evidence="10" type="ORF">C1H46_033789</name>
</gene>
<dbReference type="EMBL" id="VIEB01000798">
    <property type="protein sequence ID" value="TQD80690.1"/>
    <property type="molecule type" value="Genomic_DNA"/>
</dbReference>
<dbReference type="Proteomes" id="UP000315295">
    <property type="component" value="Unassembled WGS sequence"/>
</dbReference>
<comment type="caution">
    <text evidence="10">The sequence shown here is derived from an EMBL/GenBank/DDBJ whole genome shotgun (WGS) entry which is preliminary data.</text>
</comment>
<evidence type="ECO:0000259" key="9">
    <source>
        <dbReference type="Pfam" id="PF06454"/>
    </source>
</evidence>
<evidence type="ECO:0000256" key="1">
    <source>
        <dbReference type="ARBA" id="ARBA00004128"/>
    </source>
</evidence>
<dbReference type="AlphaFoldDB" id="A0A540L2L2"/>
<feature type="domain" description="THH1/TOM1/TOM3" evidence="9">
    <location>
        <begin position="177"/>
        <end position="322"/>
    </location>
</feature>
<dbReference type="GO" id="GO:0005774">
    <property type="term" value="C:vacuolar membrane"/>
    <property type="evidence" value="ECO:0007669"/>
    <property type="project" value="UniProtKB-SubCell"/>
</dbReference>
<evidence type="ECO:0000313" key="10">
    <source>
        <dbReference type="EMBL" id="TQD80690.1"/>
    </source>
</evidence>
<comment type="similarity">
    <text evidence="2">Belongs to the plant tobamovirus multiplication TOM1 protein family.</text>
</comment>
<accession>A0A540L2L2</accession>
<evidence type="ECO:0000256" key="5">
    <source>
        <dbReference type="ARBA" id="ARBA00022989"/>
    </source>
</evidence>
<feature type="transmembrane region" description="Helical" evidence="8">
    <location>
        <begin position="93"/>
        <end position="116"/>
    </location>
</feature>
<evidence type="ECO:0000256" key="4">
    <source>
        <dbReference type="ARBA" id="ARBA00022692"/>
    </source>
</evidence>
<evidence type="ECO:0000256" key="3">
    <source>
        <dbReference type="ARBA" id="ARBA00022554"/>
    </source>
</evidence>
<dbReference type="PANTHER" id="PTHR31142:SF26">
    <property type="entry name" value="THH1_TOM1_TOM3 DOMAIN-CONTAINING PROTEIN"/>
    <property type="match status" value="1"/>
</dbReference>
<feature type="transmembrane region" description="Helical" evidence="8">
    <location>
        <begin position="248"/>
        <end position="268"/>
    </location>
</feature>
<keyword evidence="5 8" id="KW-1133">Transmembrane helix</keyword>
<organism evidence="10 11">
    <name type="scientific">Malus baccata</name>
    <name type="common">Siberian crab apple</name>
    <name type="synonym">Pyrus baccata</name>
    <dbReference type="NCBI Taxonomy" id="106549"/>
    <lineage>
        <taxon>Eukaryota</taxon>
        <taxon>Viridiplantae</taxon>
        <taxon>Streptophyta</taxon>
        <taxon>Embryophyta</taxon>
        <taxon>Tracheophyta</taxon>
        <taxon>Spermatophyta</taxon>
        <taxon>Magnoliopsida</taxon>
        <taxon>eudicotyledons</taxon>
        <taxon>Gunneridae</taxon>
        <taxon>Pentapetalae</taxon>
        <taxon>rosids</taxon>
        <taxon>fabids</taxon>
        <taxon>Rosales</taxon>
        <taxon>Rosaceae</taxon>
        <taxon>Amygdaloideae</taxon>
        <taxon>Maleae</taxon>
        <taxon>Malus</taxon>
    </lineage>
</organism>
<feature type="region of interest" description="Disordered" evidence="7">
    <location>
        <begin position="354"/>
        <end position="373"/>
    </location>
</feature>
<dbReference type="PANTHER" id="PTHR31142">
    <property type="entry name" value="TOBAMOVIRUS MULTIPLICATION PROTEIN 1-LIKE ISOFORM X1"/>
    <property type="match status" value="1"/>
</dbReference>
<feature type="transmembrane region" description="Helical" evidence="8">
    <location>
        <begin position="210"/>
        <end position="228"/>
    </location>
</feature>
<keyword evidence="3" id="KW-0926">Vacuole</keyword>
<sequence length="422" mass="47495">MMFLLELPVEKGDCFPSDLLIFNIALAIFNGVLAAVAFSQLIRIHMRNKQSGWTRQKVLHLLIGSSNLGYFIYFTFTLVVTCKQWRCWSNVCGFILMAYPKVLFLAAFLSLLSFWFDLCHQANDEEDEDDEEDNSVEQTLLENSKNSSSTDGHRVCCSFQSIHVGSHQKFVIAVVVFVLILMMSFAVVIWIGAGKNPIDSSAVAQVYEDFLGFAVLSLGGALGFYGILLSRKLRTVRSEKASSEMWKVASLAVTSVVCFTSSALVAILTHIPLYCQRSLKITYGGKALVFLILYYFIGCLVPSAFVLWIVRELPPPIANRQREQSRTITFVSYGAVGAQRPHQWATVTSSNNQTRTHANVSRPTDCSETQTSRRMTGTSIYTTDHGWLRLLPPLFSIWLMHRVKLQECYQRVHFCQGMLPSC</sequence>
<evidence type="ECO:0000256" key="7">
    <source>
        <dbReference type="SAM" id="MobiDB-lite"/>
    </source>
</evidence>
<proteinExistence type="inferred from homology"/>
<dbReference type="InterPro" id="IPR040226">
    <property type="entry name" value="THH1/TOM1/TOM3"/>
</dbReference>
<feature type="transmembrane region" description="Helical" evidence="8">
    <location>
        <begin position="170"/>
        <end position="190"/>
    </location>
</feature>
<name>A0A540L2L2_MALBA</name>
<feature type="domain" description="THH1/TOM1/TOM3" evidence="9">
    <location>
        <begin position="23"/>
        <end position="124"/>
    </location>
</feature>
<feature type="transmembrane region" description="Helical" evidence="8">
    <location>
        <begin position="288"/>
        <end position="310"/>
    </location>
</feature>
<dbReference type="Pfam" id="PF06454">
    <property type="entry name" value="THH1_TOM1-3_dom"/>
    <property type="match status" value="2"/>
</dbReference>
<protein>
    <recommendedName>
        <fullName evidence="9">THH1/TOM1/TOM3 domain-containing protein</fullName>
    </recommendedName>
</protein>
<evidence type="ECO:0000256" key="6">
    <source>
        <dbReference type="ARBA" id="ARBA00023136"/>
    </source>
</evidence>
<comment type="subcellular location">
    <subcellularLocation>
        <location evidence="1">Vacuole membrane</location>
        <topology evidence="1">Multi-pass membrane protein</topology>
    </subcellularLocation>
</comment>
<evidence type="ECO:0000256" key="2">
    <source>
        <dbReference type="ARBA" id="ARBA00006779"/>
    </source>
</evidence>
<keyword evidence="11" id="KW-1185">Reference proteome</keyword>
<evidence type="ECO:0000256" key="8">
    <source>
        <dbReference type="SAM" id="Phobius"/>
    </source>
</evidence>